<accession>A0A2B7Z152</accession>
<dbReference type="Proteomes" id="UP000224634">
    <property type="component" value="Unassembled WGS sequence"/>
</dbReference>
<feature type="chain" id="PRO_5012835182" description="Yeast cell wall synthesis Kre9/Knh1-like N-terminal domain-containing protein" evidence="4">
    <location>
        <begin position="20"/>
        <end position="225"/>
    </location>
</feature>
<dbReference type="Pfam" id="PF10342">
    <property type="entry name" value="Kre9_KNH"/>
    <property type="match status" value="1"/>
</dbReference>
<evidence type="ECO:0000256" key="2">
    <source>
        <dbReference type="SAM" id="MobiDB-lite"/>
    </source>
</evidence>
<evidence type="ECO:0000313" key="6">
    <source>
        <dbReference type="EMBL" id="PGH26802.1"/>
    </source>
</evidence>
<keyword evidence="3" id="KW-0812">Transmembrane</keyword>
<dbReference type="PANTHER" id="PTHR40633">
    <property type="entry name" value="MATRIX PROTEIN, PUTATIVE (AFU_ORTHOLOGUE AFUA_8G05410)-RELATED"/>
    <property type="match status" value="1"/>
</dbReference>
<evidence type="ECO:0000259" key="5">
    <source>
        <dbReference type="Pfam" id="PF10342"/>
    </source>
</evidence>
<dbReference type="OrthoDB" id="5589325at2759"/>
<name>A0A2B7Z152_POLH7</name>
<sequence>MHFVKTVFTGALLVAAALAELKFTTFPPPVVEVGKPYELTYDGTDADVTVTLRRGPSKNLHDVEVVTTSATGGSFTWTPKTSLTDGDDYALQISADGEDDNYTAQFAVTGGTGKEEPTTSTASETATATASETETETATVTTSATDITTTSAPGTISSGTSTVLSRNTTFSAPTRTLSTAITITPTANATTTAAPSEVPDNAAIRGVASPLALVLGVAAALFYLN</sequence>
<evidence type="ECO:0000256" key="3">
    <source>
        <dbReference type="SAM" id="Phobius"/>
    </source>
</evidence>
<dbReference type="InterPro" id="IPR018466">
    <property type="entry name" value="Kre9/Knh1-like_N"/>
</dbReference>
<protein>
    <recommendedName>
        <fullName evidence="5">Yeast cell wall synthesis Kre9/Knh1-like N-terminal domain-containing protein</fullName>
    </recommendedName>
</protein>
<keyword evidence="7" id="KW-1185">Reference proteome</keyword>
<keyword evidence="3" id="KW-1133">Transmembrane helix</keyword>
<feature type="signal peptide" evidence="4">
    <location>
        <begin position="1"/>
        <end position="19"/>
    </location>
</feature>
<dbReference type="InterPro" id="IPR052982">
    <property type="entry name" value="SRP1/TIP1-like"/>
</dbReference>
<feature type="transmembrane region" description="Helical" evidence="3">
    <location>
        <begin position="202"/>
        <end position="224"/>
    </location>
</feature>
<evidence type="ECO:0000256" key="4">
    <source>
        <dbReference type="SAM" id="SignalP"/>
    </source>
</evidence>
<keyword evidence="1 4" id="KW-0732">Signal</keyword>
<dbReference type="AlphaFoldDB" id="A0A2B7Z152"/>
<keyword evidence="3" id="KW-0472">Membrane</keyword>
<comment type="caution">
    <text evidence="6">The sequence shown here is derived from an EMBL/GenBank/DDBJ whole genome shotgun (WGS) entry which is preliminary data.</text>
</comment>
<reference evidence="6 7" key="1">
    <citation type="submission" date="2017-10" db="EMBL/GenBank/DDBJ databases">
        <title>Comparative genomics in systemic dimorphic fungi from Ajellomycetaceae.</title>
        <authorList>
            <person name="Munoz J.F."/>
            <person name="Mcewen J.G."/>
            <person name="Clay O.K."/>
            <person name="Cuomo C.A."/>
        </authorList>
    </citation>
    <scope>NUCLEOTIDE SEQUENCE [LARGE SCALE GENOMIC DNA]</scope>
    <source>
        <strain evidence="6 7">UAMH7299</strain>
    </source>
</reference>
<evidence type="ECO:0000256" key="1">
    <source>
        <dbReference type="ARBA" id="ARBA00022729"/>
    </source>
</evidence>
<gene>
    <name evidence="6" type="ORF">AJ80_01568</name>
</gene>
<dbReference type="PANTHER" id="PTHR40633:SF1">
    <property type="entry name" value="GPI ANCHORED SERINE-THREONINE RICH PROTEIN (AFU_ORTHOLOGUE AFUA_1G03630)"/>
    <property type="match status" value="1"/>
</dbReference>
<evidence type="ECO:0000313" key="7">
    <source>
        <dbReference type="Proteomes" id="UP000224634"/>
    </source>
</evidence>
<dbReference type="EMBL" id="PDNA01000013">
    <property type="protein sequence ID" value="PGH26802.1"/>
    <property type="molecule type" value="Genomic_DNA"/>
</dbReference>
<feature type="region of interest" description="Disordered" evidence="2">
    <location>
        <begin position="109"/>
        <end position="136"/>
    </location>
</feature>
<organism evidence="6 7">
    <name type="scientific">Polytolypa hystricis (strain UAMH7299)</name>
    <dbReference type="NCBI Taxonomy" id="1447883"/>
    <lineage>
        <taxon>Eukaryota</taxon>
        <taxon>Fungi</taxon>
        <taxon>Dikarya</taxon>
        <taxon>Ascomycota</taxon>
        <taxon>Pezizomycotina</taxon>
        <taxon>Eurotiomycetes</taxon>
        <taxon>Eurotiomycetidae</taxon>
        <taxon>Onygenales</taxon>
        <taxon>Onygenales incertae sedis</taxon>
        <taxon>Polytolypa</taxon>
    </lineage>
</organism>
<proteinExistence type="predicted"/>
<feature type="domain" description="Yeast cell wall synthesis Kre9/Knh1-like N-terminal" evidence="5">
    <location>
        <begin position="30"/>
        <end position="108"/>
    </location>
</feature>
<feature type="compositionally biased region" description="Low complexity" evidence="2">
    <location>
        <begin position="118"/>
        <end position="136"/>
    </location>
</feature>
<dbReference type="STRING" id="1447883.A0A2B7Z152"/>